<sequence>MEAATGAVTSTLVLPPRLTASAQHLRDAAHRRGLRTVQLPTFEVPAGTRADHLHAGPSFADAVAPLLGIAPLEADPGWLTRLPRELTRREITLVAIGEAYELRRPAFVKSPNDKNIPAMIYTDGSRLPGPDAVDRQTPVLVSDIVDFTAEYRLHLLDGGVHAGSQYAEHGRLCLGPPSSDALAFGTDLLAGYGHTLPSAIVVDVGLVDGHWAVIEANAAWASGAYVADPDLALDVVLRAASPTASVSVRDRPFIRRFSDPNQPLSPLQA</sequence>
<evidence type="ECO:0000259" key="1">
    <source>
        <dbReference type="Pfam" id="PF18299"/>
    </source>
</evidence>
<dbReference type="STRING" id="145854.GA0074692_5505"/>
<dbReference type="OrthoDB" id="654524at2"/>
<name>A0A1C6TDL1_9ACTN</name>
<reference evidence="3" key="1">
    <citation type="submission" date="2016-06" db="EMBL/GenBank/DDBJ databases">
        <authorList>
            <person name="Varghese N."/>
            <person name="Submissions Spin"/>
        </authorList>
    </citation>
    <scope>NUCLEOTIDE SEQUENCE [LARGE SCALE GENOMIC DNA]</scope>
    <source>
        <strain evidence="3">DSM 43817</strain>
    </source>
</reference>
<keyword evidence="3" id="KW-1185">Reference proteome</keyword>
<dbReference type="InterPro" id="IPR041261">
    <property type="entry name" value="R2K_2"/>
</dbReference>
<protein>
    <recommendedName>
        <fullName evidence="1">ATP-grasp domain-containing protein</fullName>
    </recommendedName>
</protein>
<accession>A0A1C6TDL1</accession>
<dbReference type="EMBL" id="FMHW01000002">
    <property type="protein sequence ID" value="SCL39848.1"/>
    <property type="molecule type" value="Genomic_DNA"/>
</dbReference>
<gene>
    <name evidence="2" type="ORF">GA0074692_5505</name>
</gene>
<dbReference type="Pfam" id="PF18299">
    <property type="entry name" value="R2K_2"/>
    <property type="match status" value="1"/>
</dbReference>
<organism evidence="2 3">
    <name type="scientific">Micromonospora pallida</name>
    <dbReference type="NCBI Taxonomy" id="145854"/>
    <lineage>
        <taxon>Bacteria</taxon>
        <taxon>Bacillati</taxon>
        <taxon>Actinomycetota</taxon>
        <taxon>Actinomycetes</taxon>
        <taxon>Micromonosporales</taxon>
        <taxon>Micromonosporaceae</taxon>
        <taxon>Micromonospora</taxon>
    </lineage>
</organism>
<dbReference type="AlphaFoldDB" id="A0A1C6TDL1"/>
<evidence type="ECO:0000313" key="2">
    <source>
        <dbReference type="EMBL" id="SCL39848.1"/>
    </source>
</evidence>
<feature type="domain" description="ATP-grasp" evidence="1">
    <location>
        <begin position="87"/>
        <end position="234"/>
    </location>
</feature>
<proteinExistence type="predicted"/>
<evidence type="ECO:0000313" key="3">
    <source>
        <dbReference type="Proteomes" id="UP000198959"/>
    </source>
</evidence>
<dbReference type="Proteomes" id="UP000198959">
    <property type="component" value="Unassembled WGS sequence"/>
</dbReference>